<evidence type="ECO:0000313" key="2">
    <source>
        <dbReference type="Proteomes" id="UP001054837"/>
    </source>
</evidence>
<dbReference type="EMBL" id="BPLQ01000350">
    <property type="protein sequence ID" value="GIX70248.1"/>
    <property type="molecule type" value="Genomic_DNA"/>
</dbReference>
<dbReference type="AlphaFoldDB" id="A0AAV4MEB8"/>
<accession>A0AAV4MEB8</accession>
<organism evidence="1 2">
    <name type="scientific">Caerostris darwini</name>
    <dbReference type="NCBI Taxonomy" id="1538125"/>
    <lineage>
        <taxon>Eukaryota</taxon>
        <taxon>Metazoa</taxon>
        <taxon>Ecdysozoa</taxon>
        <taxon>Arthropoda</taxon>
        <taxon>Chelicerata</taxon>
        <taxon>Arachnida</taxon>
        <taxon>Araneae</taxon>
        <taxon>Araneomorphae</taxon>
        <taxon>Entelegynae</taxon>
        <taxon>Araneoidea</taxon>
        <taxon>Araneidae</taxon>
        <taxon>Caerostris</taxon>
    </lineage>
</organism>
<dbReference type="Proteomes" id="UP001054837">
    <property type="component" value="Unassembled WGS sequence"/>
</dbReference>
<evidence type="ECO:0000313" key="1">
    <source>
        <dbReference type="EMBL" id="GIX70248.1"/>
    </source>
</evidence>
<keyword evidence="2" id="KW-1185">Reference proteome</keyword>
<protein>
    <submittedName>
        <fullName evidence="1">Uncharacterized protein</fullName>
    </submittedName>
</protein>
<name>A0AAV4MEB8_9ARAC</name>
<reference evidence="1 2" key="1">
    <citation type="submission" date="2021-06" db="EMBL/GenBank/DDBJ databases">
        <title>Caerostris darwini draft genome.</title>
        <authorList>
            <person name="Kono N."/>
            <person name="Arakawa K."/>
        </authorList>
    </citation>
    <scope>NUCLEOTIDE SEQUENCE [LARGE SCALE GENOMIC DNA]</scope>
</reference>
<comment type="caution">
    <text evidence="1">The sequence shown here is derived from an EMBL/GenBank/DDBJ whole genome shotgun (WGS) entry which is preliminary data.</text>
</comment>
<gene>
    <name evidence="1" type="ORF">CDAR_570391</name>
</gene>
<proteinExistence type="predicted"/>
<sequence length="68" mass="7664">MRYPGIAKTWEKAPPNVTSSGIVSADMLAKLLDHFIKKTPLYWFDDGSCYPHNLKKNPPNVISFREAG</sequence>